<keyword evidence="1" id="KW-1133">Transmembrane helix</keyword>
<organism evidence="3 4">
    <name type="scientific">Desulfomarina profundi</name>
    <dbReference type="NCBI Taxonomy" id="2772557"/>
    <lineage>
        <taxon>Bacteria</taxon>
        <taxon>Pseudomonadati</taxon>
        <taxon>Thermodesulfobacteriota</taxon>
        <taxon>Desulfobulbia</taxon>
        <taxon>Desulfobulbales</taxon>
        <taxon>Desulfobulbaceae</taxon>
        <taxon>Desulfomarina</taxon>
    </lineage>
</organism>
<name>A0A8D5JPX4_9BACT</name>
<sequence length="276" mass="30857">MAKKMRLGELLVAENLVKQDVVNDALRVQVGGNRRLGSILVRMGKLSSDVLATTLSRQLGKPLTDIDAVFEREVKNILPRYLCRKYDALPLALKDNNILLTAMTDPSDTEAIGDLENYTGKVIEPCLAKQSDIEKAISGKISYSLKDLFNPQVSTRLTRIIATAAFVLVVVLGVAGYKYVQSVKYGKVSRLAHSTVYEHHDLMVGFDRSGNISFLGHSAFSDGYYSASFRDVKALRSFIVDKKDDFSMKQYEWLQYVMNREDRHHLTTASLAQNGD</sequence>
<protein>
    <recommendedName>
        <fullName evidence="2">Type II secretion system protein GspE N-terminal domain-containing protein</fullName>
    </recommendedName>
</protein>
<accession>A0A8D5JPX4</accession>
<evidence type="ECO:0000313" key="4">
    <source>
        <dbReference type="Proteomes" id="UP000826725"/>
    </source>
</evidence>
<feature type="transmembrane region" description="Helical" evidence="1">
    <location>
        <begin position="160"/>
        <end position="180"/>
    </location>
</feature>
<keyword evidence="4" id="KW-1185">Reference proteome</keyword>
<evidence type="ECO:0000259" key="2">
    <source>
        <dbReference type="Pfam" id="PF05157"/>
    </source>
</evidence>
<keyword evidence="1" id="KW-0472">Membrane</keyword>
<proteinExistence type="predicted"/>
<dbReference type="Proteomes" id="UP000826725">
    <property type="component" value="Chromosome"/>
</dbReference>
<gene>
    <name evidence="3" type="ORF">DGMP_01140</name>
</gene>
<dbReference type="InterPro" id="IPR007831">
    <property type="entry name" value="T2SS_GspE_N"/>
</dbReference>
<evidence type="ECO:0000313" key="3">
    <source>
        <dbReference type="EMBL" id="BCL59421.1"/>
    </source>
</evidence>
<feature type="domain" description="Type II secretion system protein GspE N-terminal" evidence="2">
    <location>
        <begin position="62"/>
        <end position="138"/>
    </location>
</feature>
<evidence type="ECO:0000256" key="1">
    <source>
        <dbReference type="SAM" id="Phobius"/>
    </source>
</evidence>
<dbReference type="RefSeq" id="WP_228855655.1">
    <property type="nucleotide sequence ID" value="NZ_AP024086.1"/>
</dbReference>
<reference evidence="3" key="1">
    <citation type="submission" date="2020-09" db="EMBL/GenBank/DDBJ databases">
        <title>Desulfogranum mesoprofundum gen. nov., sp. nov., a novel mesophilic, sulfate-reducing chemolithoautotroph isolated from a deep-sea hydrothermal vent chimney in the Suiyo Seamount.</title>
        <authorList>
            <person name="Hashimoto Y."/>
            <person name="Nakagawa S."/>
        </authorList>
    </citation>
    <scope>NUCLEOTIDE SEQUENCE</scope>
    <source>
        <strain evidence="3">KT2</strain>
    </source>
</reference>
<dbReference type="AlphaFoldDB" id="A0A8D5JPX4"/>
<dbReference type="KEGG" id="dbk:DGMP_01140"/>
<dbReference type="Pfam" id="PF05157">
    <property type="entry name" value="MshEN"/>
    <property type="match status" value="1"/>
</dbReference>
<dbReference type="EMBL" id="AP024086">
    <property type="protein sequence ID" value="BCL59421.1"/>
    <property type="molecule type" value="Genomic_DNA"/>
</dbReference>
<keyword evidence="1" id="KW-0812">Transmembrane</keyword>